<feature type="signal peptide" evidence="1">
    <location>
        <begin position="1"/>
        <end position="24"/>
    </location>
</feature>
<dbReference type="Proteomes" id="UP000028990">
    <property type="component" value="Unassembled WGS sequence"/>
</dbReference>
<protein>
    <submittedName>
        <fullName evidence="2">Uncharacterized protein</fullName>
    </submittedName>
</protein>
<accession>A0A091ELW7</accession>
<feature type="chain" id="PRO_5001874279" evidence="1">
    <location>
        <begin position="25"/>
        <end position="108"/>
    </location>
</feature>
<dbReference type="EMBL" id="KN121399">
    <property type="protein sequence ID" value="KFO36591.1"/>
    <property type="molecule type" value="Genomic_DNA"/>
</dbReference>
<evidence type="ECO:0000313" key="3">
    <source>
        <dbReference type="Proteomes" id="UP000028990"/>
    </source>
</evidence>
<keyword evidence="3" id="KW-1185">Reference proteome</keyword>
<reference evidence="2 3" key="1">
    <citation type="submission" date="2013-11" db="EMBL/GenBank/DDBJ databases">
        <title>The Damaraland mole rat (Fukomys damarensis) genome and evolution of African mole rats.</title>
        <authorList>
            <person name="Gladyshev V.N."/>
            <person name="Fang X."/>
        </authorList>
    </citation>
    <scope>NUCLEOTIDE SEQUENCE [LARGE SCALE GENOMIC DNA]</scope>
    <source>
        <tissue evidence="2">Liver</tissue>
    </source>
</reference>
<gene>
    <name evidence="2" type="ORF">H920_02045</name>
</gene>
<name>A0A091ELW7_FUKDA</name>
<dbReference type="AlphaFoldDB" id="A0A091ELW7"/>
<sequence>MPRTVPEALSVCFLLGLLDLTSEPEEWKISTASQDPDVEVLTVGDLDSIKRDASPEQLVVMAFFSVTFLAFPKLCLRREPAIQLQKERRATQDPVTFMENHFLEQATR</sequence>
<organism evidence="2 3">
    <name type="scientific">Fukomys damarensis</name>
    <name type="common">Damaraland mole rat</name>
    <name type="synonym">Cryptomys damarensis</name>
    <dbReference type="NCBI Taxonomy" id="885580"/>
    <lineage>
        <taxon>Eukaryota</taxon>
        <taxon>Metazoa</taxon>
        <taxon>Chordata</taxon>
        <taxon>Craniata</taxon>
        <taxon>Vertebrata</taxon>
        <taxon>Euteleostomi</taxon>
        <taxon>Mammalia</taxon>
        <taxon>Eutheria</taxon>
        <taxon>Euarchontoglires</taxon>
        <taxon>Glires</taxon>
        <taxon>Rodentia</taxon>
        <taxon>Hystricomorpha</taxon>
        <taxon>Bathyergidae</taxon>
        <taxon>Fukomys</taxon>
    </lineage>
</organism>
<evidence type="ECO:0000256" key="1">
    <source>
        <dbReference type="SAM" id="SignalP"/>
    </source>
</evidence>
<proteinExistence type="predicted"/>
<keyword evidence="1" id="KW-0732">Signal</keyword>
<evidence type="ECO:0000313" key="2">
    <source>
        <dbReference type="EMBL" id="KFO36591.1"/>
    </source>
</evidence>